<gene>
    <name evidence="3" type="ORF">H9642_16195</name>
</gene>
<dbReference type="SUPFAM" id="SSF56935">
    <property type="entry name" value="Porins"/>
    <property type="match status" value="1"/>
</dbReference>
<organism evidence="3 4">
    <name type="scientific">Serpens gallinarum</name>
    <dbReference type="NCBI Taxonomy" id="2763075"/>
    <lineage>
        <taxon>Bacteria</taxon>
        <taxon>Pseudomonadati</taxon>
        <taxon>Pseudomonadota</taxon>
        <taxon>Gammaproteobacteria</taxon>
        <taxon>Pseudomonadales</taxon>
        <taxon>Pseudomonadaceae</taxon>
        <taxon>Pseudomonas</taxon>
    </lineage>
</organism>
<protein>
    <submittedName>
        <fullName evidence="3">DUF1302 family protein</fullName>
    </submittedName>
</protein>
<dbReference type="Proteomes" id="UP000611945">
    <property type="component" value="Unassembled WGS sequence"/>
</dbReference>
<feature type="compositionally biased region" description="Basic and acidic residues" evidence="1">
    <location>
        <begin position="129"/>
        <end position="140"/>
    </location>
</feature>
<reference evidence="3 4" key="1">
    <citation type="submission" date="2020-08" db="EMBL/GenBank/DDBJ databases">
        <title>A Genomic Blueprint of the Chicken Gut Microbiome.</title>
        <authorList>
            <person name="Gilroy R."/>
            <person name="Ravi A."/>
            <person name="Getino M."/>
            <person name="Pursley I."/>
            <person name="Horton D.L."/>
            <person name="Alikhan N.-F."/>
            <person name="Baker D."/>
            <person name="Gharbi K."/>
            <person name="Hall N."/>
            <person name="Watson M."/>
            <person name="Adriaenssens E.M."/>
            <person name="Foster-Nyarko E."/>
            <person name="Jarju S."/>
            <person name="Secka A."/>
            <person name="Antonio M."/>
            <person name="Oren A."/>
            <person name="Chaudhuri R."/>
            <person name="La Ragione R.M."/>
            <person name="Hildebrand F."/>
            <person name="Pallen M.J."/>
        </authorList>
    </citation>
    <scope>NUCLEOTIDE SEQUENCE [LARGE SCALE GENOMIC DNA]</scope>
    <source>
        <strain evidence="3 4">Sa2CUA2</strain>
    </source>
</reference>
<evidence type="ECO:0000313" key="4">
    <source>
        <dbReference type="Proteomes" id="UP000611945"/>
    </source>
</evidence>
<sequence length="537" mass="59038">MEIAMSVKKASFALHLLGVSVAIASGAAMAGPSFEIGERTTVDTTLTVNYTASVRTGKPAKQYLESLNNDDGTRNFDRGSLITNRVSVFGEVLVRHDNLGAVLRGSHFHDEAYHGRNDNDSPSTVNKGGRNDTFTRDTRRDSGGRARLLDAYVYGNFDVLDGQYVSLKAGRHLVAWGESLFWPNISQGQAPVDATKFNVPGTEAKDAYLPVGQFSASWSLNEDLALLGFYQYEWEETQLNPVGDYFNSSDIFGPGAEYFRFAAGDPQFTALSYAGEEKPRDSGQWGLGMRYRLTDSTEVGLFHYRYHERVGALFFNFGGDTRYSSLSGSVAPGTFKLGYFEDVELTGVSFSSKIGDAVQFAGDLSYRDGSAVYLDNGTPARGEVWQANLNAMYLIGPTWLAHQTSLFGEVMHQHIESVDPVDITVDGVNIGSFDSFIYDGQTRGSTLFGLGAQMEHPNLFSGWDLATKVNWQQNLDGSALQGIGRAEKRLTLGADLKYLGNFQVGMTYVDYLSSPNIAKGRMMADRDYLSFNAKYSF</sequence>
<keyword evidence="2" id="KW-0732">Signal</keyword>
<evidence type="ECO:0000256" key="1">
    <source>
        <dbReference type="SAM" id="MobiDB-lite"/>
    </source>
</evidence>
<keyword evidence="4" id="KW-1185">Reference proteome</keyword>
<proteinExistence type="predicted"/>
<feature type="chain" id="PRO_5046422955" evidence="2">
    <location>
        <begin position="31"/>
        <end position="537"/>
    </location>
</feature>
<dbReference type="InterPro" id="IPR010727">
    <property type="entry name" value="DUF1302"/>
</dbReference>
<accession>A0ABR8TSG9</accession>
<dbReference type="EMBL" id="JACSQG010000012">
    <property type="protein sequence ID" value="MBD7978723.1"/>
    <property type="molecule type" value="Genomic_DNA"/>
</dbReference>
<feature type="signal peptide" evidence="2">
    <location>
        <begin position="1"/>
        <end position="30"/>
    </location>
</feature>
<comment type="caution">
    <text evidence="3">The sequence shown here is derived from an EMBL/GenBank/DDBJ whole genome shotgun (WGS) entry which is preliminary data.</text>
</comment>
<evidence type="ECO:0000313" key="3">
    <source>
        <dbReference type="EMBL" id="MBD7978723.1"/>
    </source>
</evidence>
<evidence type="ECO:0000256" key="2">
    <source>
        <dbReference type="SAM" id="SignalP"/>
    </source>
</evidence>
<name>A0ABR8TSG9_9PSED</name>
<feature type="region of interest" description="Disordered" evidence="1">
    <location>
        <begin position="113"/>
        <end position="140"/>
    </location>
</feature>
<dbReference type="Pfam" id="PF06980">
    <property type="entry name" value="DUF1302"/>
    <property type="match status" value="1"/>
</dbReference>